<evidence type="ECO:0000313" key="8">
    <source>
        <dbReference type="EnsemblMetazoa" id="ADAC011136-PA"/>
    </source>
</evidence>
<keyword evidence="5" id="KW-0804">Transcription</keyword>
<reference evidence="8" key="2">
    <citation type="submission" date="2018-02" db="UniProtKB">
        <authorList>
            <consortium name="EnsemblMetazoa"/>
        </authorList>
    </citation>
    <scope>IDENTIFICATION</scope>
</reference>
<evidence type="ECO:0000256" key="1">
    <source>
        <dbReference type="ARBA" id="ARBA00011764"/>
    </source>
</evidence>
<evidence type="ECO:0000313" key="9">
    <source>
        <dbReference type="Proteomes" id="UP000000673"/>
    </source>
</evidence>
<dbReference type="EnsemblMetazoa" id="ADAC011136-RA">
    <property type="protein sequence ID" value="ADAC011136-PA"/>
    <property type="gene ID" value="ADAC011136"/>
</dbReference>
<reference evidence="9" key="1">
    <citation type="journal article" date="2010" name="BMC Genomics">
        <title>Combination of measures distinguishes pre-miRNAs from other stem-loops in the genome of the newly sequenced Anopheles darlingi.</title>
        <authorList>
            <person name="Mendes N.D."/>
            <person name="Freitas A.T."/>
            <person name="Vasconcelos A.T."/>
            <person name="Sagot M.F."/>
        </authorList>
    </citation>
    <scope>NUCLEOTIDE SEQUENCE</scope>
</reference>
<evidence type="ECO:0000256" key="4">
    <source>
        <dbReference type="ARBA" id="ARBA00023125"/>
    </source>
</evidence>
<dbReference type="Pfam" id="PF13873">
    <property type="entry name" value="Myb_DNA-bind_5"/>
    <property type="match status" value="1"/>
</dbReference>
<dbReference type="PANTHER" id="PTHR23098:SF16">
    <property type="entry name" value="REGULATORY PROTEIN ZESTE"/>
    <property type="match status" value="1"/>
</dbReference>
<dbReference type="Proteomes" id="UP000000673">
    <property type="component" value="Unassembled WGS sequence"/>
</dbReference>
<sequence length="296" mass="33114">MDPLVNSTGAGSSSDYRKKRIKNVQKLELVRLMKANFLFIRGKHAVARCEKSRADIWQMITARLNSLGPPVQSAEAWQRRWNDMRSATKSKMTKIQSYVRDHGENCPYRLNLVERLIWDTFCVKPEEYMKDLNMKLWREKQQLESNAFVPLYHDGVIESGATVDEMNASVSQSCSNEAVAASEEPNRGNNRDGYLFGTTGGSLDSYPCVSSYQSYGTASDIVGEPRGPDLYSEQSVSFSPALAHCPPNAKSRDGQTMAERPAEHPKAWNLNRSLLDMPSDTHDGLSKVGNGLENLT</sequence>
<comment type="subunit">
    <text evidence="1">Self-associates forming complexes of several hundred monomers.</text>
</comment>
<organism evidence="8 9">
    <name type="scientific">Anopheles darlingi</name>
    <name type="common">Mosquito</name>
    <dbReference type="NCBI Taxonomy" id="43151"/>
    <lineage>
        <taxon>Eukaryota</taxon>
        <taxon>Metazoa</taxon>
        <taxon>Ecdysozoa</taxon>
        <taxon>Arthropoda</taxon>
        <taxon>Hexapoda</taxon>
        <taxon>Insecta</taxon>
        <taxon>Pterygota</taxon>
        <taxon>Neoptera</taxon>
        <taxon>Endopterygota</taxon>
        <taxon>Diptera</taxon>
        <taxon>Nematocera</taxon>
        <taxon>Culicoidea</taxon>
        <taxon>Culicidae</taxon>
        <taxon>Anophelinae</taxon>
        <taxon>Anopheles</taxon>
    </lineage>
</organism>
<evidence type="ECO:0000256" key="2">
    <source>
        <dbReference type="ARBA" id="ARBA00016807"/>
    </source>
</evidence>
<feature type="domain" description="Myb/SANT-like DNA-binding" evidence="7">
    <location>
        <begin position="17"/>
        <end position="94"/>
    </location>
</feature>
<evidence type="ECO:0000256" key="5">
    <source>
        <dbReference type="ARBA" id="ARBA00023163"/>
    </source>
</evidence>
<dbReference type="InterPro" id="IPR028002">
    <property type="entry name" value="Myb_DNA-bind_5"/>
</dbReference>
<dbReference type="AlphaFoldDB" id="A0A2K6VB12"/>
<accession>A0A2K6VB12</accession>
<dbReference type="VEuPathDB" id="VectorBase:ADAC011136"/>
<keyword evidence="9" id="KW-1185">Reference proteome</keyword>
<keyword evidence="4" id="KW-0238">DNA-binding</keyword>
<evidence type="ECO:0000256" key="6">
    <source>
        <dbReference type="ARBA" id="ARBA00025466"/>
    </source>
</evidence>
<comment type="function">
    <text evidence="6">Involved in transvection phenomena (= synapsis-dependent gene expression), where the synaptic pairing of chromosomes carrying genes with which zeste interacts influences the expression of these genes. Zeste binds to DNA and stimulates transcription from a nearby promoter.</text>
</comment>
<name>A0A2K6VB12_ANODA</name>
<dbReference type="GO" id="GO:0005634">
    <property type="term" value="C:nucleus"/>
    <property type="evidence" value="ECO:0007669"/>
    <property type="project" value="TreeGrafter"/>
</dbReference>
<proteinExistence type="predicted"/>
<keyword evidence="3" id="KW-0805">Transcription regulation</keyword>
<dbReference type="PANTHER" id="PTHR23098">
    <property type="entry name" value="AGAP001331-PA-RELATED"/>
    <property type="match status" value="1"/>
</dbReference>
<evidence type="ECO:0000256" key="3">
    <source>
        <dbReference type="ARBA" id="ARBA00023015"/>
    </source>
</evidence>
<dbReference type="GO" id="GO:0003677">
    <property type="term" value="F:DNA binding"/>
    <property type="evidence" value="ECO:0007669"/>
    <property type="project" value="UniProtKB-KW"/>
</dbReference>
<evidence type="ECO:0000259" key="7">
    <source>
        <dbReference type="Pfam" id="PF13873"/>
    </source>
</evidence>
<protein>
    <recommendedName>
        <fullName evidence="2">Regulatory protein zeste</fullName>
    </recommendedName>
</protein>